<protein>
    <submittedName>
        <fullName evidence="2">Uncharacterized protein</fullName>
    </submittedName>
</protein>
<sequence>MDDSSACGCTWQKVNEYQFGDVWMKSRYVYCMSREATERLQAGLLQFENEHMPSIQVLPVGDTTHNPKYTSPSPKSELSTTRTMTESSDQLCTFTQLHIVVPNYCLWQSSRPQ</sequence>
<reference evidence="2 3" key="1">
    <citation type="submission" date="2014-04" db="EMBL/GenBank/DDBJ databases">
        <authorList>
            <consortium name="DOE Joint Genome Institute"/>
            <person name="Kuo A."/>
            <person name="Ruytinx J."/>
            <person name="Rineau F."/>
            <person name="Colpaert J."/>
            <person name="Kohler A."/>
            <person name="Nagy L.G."/>
            <person name="Floudas D."/>
            <person name="Copeland A."/>
            <person name="Barry K.W."/>
            <person name="Cichocki N."/>
            <person name="Veneault-Fourrey C."/>
            <person name="LaButti K."/>
            <person name="Lindquist E.A."/>
            <person name="Lipzen A."/>
            <person name="Lundell T."/>
            <person name="Morin E."/>
            <person name="Murat C."/>
            <person name="Sun H."/>
            <person name="Tunlid A."/>
            <person name="Henrissat B."/>
            <person name="Grigoriev I.V."/>
            <person name="Hibbett D.S."/>
            <person name="Martin F."/>
            <person name="Nordberg H.P."/>
            <person name="Cantor M.N."/>
            <person name="Hua S.X."/>
        </authorList>
    </citation>
    <scope>NUCLEOTIDE SEQUENCE [LARGE SCALE GENOMIC DNA]</scope>
    <source>
        <strain evidence="2 3">UH-Slu-Lm8-n1</strain>
    </source>
</reference>
<accession>A0A0D0BA51</accession>
<reference evidence="3" key="2">
    <citation type="submission" date="2015-01" db="EMBL/GenBank/DDBJ databases">
        <title>Evolutionary Origins and Diversification of the Mycorrhizal Mutualists.</title>
        <authorList>
            <consortium name="DOE Joint Genome Institute"/>
            <consortium name="Mycorrhizal Genomics Consortium"/>
            <person name="Kohler A."/>
            <person name="Kuo A."/>
            <person name="Nagy L.G."/>
            <person name="Floudas D."/>
            <person name="Copeland A."/>
            <person name="Barry K.W."/>
            <person name="Cichocki N."/>
            <person name="Veneault-Fourrey C."/>
            <person name="LaButti K."/>
            <person name="Lindquist E.A."/>
            <person name="Lipzen A."/>
            <person name="Lundell T."/>
            <person name="Morin E."/>
            <person name="Murat C."/>
            <person name="Riley R."/>
            <person name="Ohm R."/>
            <person name="Sun H."/>
            <person name="Tunlid A."/>
            <person name="Henrissat B."/>
            <person name="Grigoriev I.V."/>
            <person name="Hibbett D.S."/>
            <person name="Martin F."/>
        </authorList>
    </citation>
    <scope>NUCLEOTIDE SEQUENCE [LARGE SCALE GENOMIC DNA]</scope>
    <source>
        <strain evidence="3">UH-Slu-Lm8-n1</strain>
    </source>
</reference>
<gene>
    <name evidence="2" type="ORF">CY34DRAFT_390918</name>
</gene>
<feature type="region of interest" description="Disordered" evidence="1">
    <location>
        <begin position="59"/>
        <end position="82"/>
    </location>
</feature>
<organism evidence="2 3">
    <name type="scientific">Suillus luteus UH-Slu-Lm8-n1</name>
    <dbReference type="NCBI Taxonomy" id="930992"/>
    <lineage>
        <taxon>Eukaryota</taxon>
        <taxon>Fungi</taxon>
        <taxon>Dikarya</taxon>
        <taxon>Basidiomycota</taxon>
        <taxon>Agaricomycotina</taxon>
        <taxon>Agaricomycetes</taxon>
        <taxon>Agaricomycetidae</taxon>
        <taxon>Boletales</taxon>
        <taxon>Suillineae</taxon>
        <taxon>Suillaceae</taxon>
        <taxon>Suillus</taxon>
    </lineage>
</organism>
<dbReference type="Proteomes" id="UP000054485">
    <property type="component" value="Unassembled WGS sequence"/>
</dbReference>
<dbReference type="InParanoid" id="A0A0D0BA51"/>
<name>A0A0D0BA51_9AGAM</name>
<keyword evidence="3" id="KW-1185">Reference proteome</keyword>
<feature type="compositionally biased region" description="Polar residues" evidence="1">
    <location>
        <begin position="63"/>
        <end position="82"/>
    </location>
</feature>
<evidence type="ECO:0000256" key="1">
    <source>
        <dbReference type="SAM" id="MobiDB-lite"/>
    </source>
</evidence>
<proteinExistence type="predicted"/>
<evidence type="ECO:0000313" key="3">
    <source>
        <dbReference type="Proteomes" id="UP000054485"/>
    </source>
</evidence>
<evidence type="ECO:0000313" key="2">
    <source>
        <dbReference type="EMBL" id="KIK46584.1"/>
    </source>
</evidence>
<dbReference type="HOGENOM" id="CLU_2135187_0_0_1"/>
<dbReference type="EMBL" id="KN835157">
    <property type="protein sequence ID" value="KIK46584.1"/>
    <property type="molecule type" value="Genomic_DNA"/>
</dbReference>
<dbReference type="AlphaFoldDB" id="A0A0D0BA51"/>